<dbReference type="InterPro" id="IPR055509">
    <property type="entry name" value="DUF7082"/>
</dbReference>
<name>A0AAV5QWD6_9ASCO</name>
<feature type="region of interest" description="Disordered" evidence="1">
    <location>
        <begin position="233"/>
        <end position="257"/>
    </location>
</feature>
<gene>
    <name evidence="3" type="ORF">DASC09_063800</name>
</gene>
<feature type="compositionally biased region" description="Low complexity" evidence="1">
    <location>
        <begin position="332"/>
        <end position="347"/>
    </location>
</feature>
<organism evidence="3 4">
    <name type="scientific">Saccharomycopsis crataegensis</name>
    <dbReference type="NCBI Taxonomy" id="43959"/>
    <lineage>
        <taxon>Eukaryota</taxon>
        <taxon>Fungi</taxon>
        <taxon>Dikarya</taxon>
        <taxon>Ascomycota</taxon>
        <taxon>Saccharomycotina</taxon>
        <taxon>Saccharomycetes</taxon>
        <taxon>Saccharomycopsidaceae</taxon>
        <taxon>Saccharomycopsis</taxon>
    </lineage>
</organism>
<evidence type="ECO:0000313" key="4">
    <source>
        <dbReference type="Proteomes" id="UP001360560"/>
    </source>
</evidence>
<feature type="domain" description="DUF7082" evidence="2">
    <location>
        <begin position="689"/>
        <end position="729"/>
    </location>
</feature>
<accession>A0AAV5QWD6</accession>
<evidence type="ECO:0000256" key="1">
    <source>
        <dbReference type="SAM" id="MobiDB-lite"/>
    </source>
</evidence>
<dbReference type="PANTHER" id="PTHR39463">
    <property type="entry name" value="MEDUSA"/>
    <property type="match status" value="1"/>
</dbReference>
<dbReference type="Proteomes" id="UP001360560">
    <property type="component" value="Unassembled WGS sequence"/>
</dbReference>
<feature type="region of interest" description="Disordered" evidence="1">
    <location>
        <begin position="1"/>
        <end position="91"/>
    </location>
</feature>
<dbReference type="GO" id="GO:0005634">
    <property type="term" value="C:nucleus"/>
    <property type="evidence" value="ECO:0007669"/>
    <property type="project" value="TreeGrafter"/>
</dbReference>
<keyword evidence="4" id="KW-1185">Reference proteome</keyword>
<dbReference type="GeneID" id="90077029"/>
<feature type="region of interest" description="Disordered" evidence="1">
    <location>
        <begin position="161"/>
        <end position="181"/>
    </location>
</feature>
<comment type="caution">
    <text evidence="3">The sequence shown here is derived from an EMBL/GenBank/DDBJ whole genome shotgun (WGS) entry which is preliminary data.</text>
</comment>
<evidence type="ECO:0000313" key="3">
    <source>
        <dbReference type="EMBL" id="GMM39041.1"/>
    </source>
</evidence>
<feature type="compositionally biased region" description="Pro residues" evidence="1">
    <location>
        <begin position="167"/>
        <end position="177"/>
    </location>
</feature>
<protein>
    <recommendedName>
        <fullName evidence="2">DUF7082 domain-containing protein</fullName>
    </recommendedName>
</protein>
<feature type="compositionally biased region" description="Polar residues" evidence="1">
    <location>
        <begin position="27"/>
        <end position="49"/>
    </location>
</feature>
<feature type="compositionally biased region" description="Low complexity" evidence="1">
    <location>
        <begin position="240"/>
        <end position="257"/>
    </location>
</feature>
<dbReference type="EMBL" id="BTFZ01000020">
    <property type="protein sequence ID" value="GMM39041.1"/>
    <property type="molecule type" value="Genomic_DNA"/>
</dbReference>
<feature type="region of interest" description="Disordered" evidence="1">
    <location>
        <begin position="105"/>
        <end position="126"/>
    </location>
</feature>
<feature type="domain" description="DUF7082" evidence="2">
    <location>
        <begin position="528"/>
        <end position="568"/>
    </location>
</feature>
<sequence>MSGYNVESANLQYSLLPPQPTKPNHHYLSSMNNQQDSATDNQPNEQYFGNSGYYYNEQRPSTDAANNHQQPAPSLGNTPSTANNASSNSNQNLFSYSNMYYQGPAETPSQYSASSHPSTASMPNNATGTATPFSSYTYPTRSFSSVHPGSTTGHQLVYSGMQGYPPDQQPPSHPGQPPMKRYSVSYPMGANLQGTFPSSSMNYAEPSQQYGQLSYAFNQAPKQINMSPTQYKDQASVADPTTTATAGTTPGTNATTSTPYYSFNSNYYYNQPYGQIGGSANNNLVMKNEDFLNDLSPTVVGFGHPHTPISSSHKAKNEDAVDPHPIPLNLGNSSQPSNYNSQQQYSQSITEYGSNKDIFQAFKNRLDGLKHVKLIRTNTLPKEEISKNITVIENNNKKVYFNFEYPTVSITFQEPINNVTFDWSEAEKSGEKRRLVLFYWDFCLVKANHVINNGVSRDASPPLPMPQAHTTEFFNENLEYIKSILHLKHEIITQEEYQILFEDHPATSISDYRLKQLTSIIKDPVTNTMKSTFGIISCLYWNHTDNFYLTSVDLLFLLDKLSGRTSSIANNVSIADIVVVNGCGDAKRSTGSGAPGRLVGATLVSKKGKFASKSQVKKLKQAAKFLKAIDGKEINRIRRNLLNFKSITLGKQEAEYEDDLRRRHQQYQQLQGNHQVASTSQGASNFGTEEEMMFFHKIMSFSNPKPRKIEKKLKVYEWRVLEQALDKIMKKYCVDLKNGSSGISDDLRESGLY</sequence>
<evidence type="ECO:0000259" key="2">
    <source>
        <dbReference type="Pfam" id="PF23305"/>
    </source>
</evidence>
<dbReference type="PANTHER" id="PTHR39463:SF1">
    <property type="entry name" value="MEDUSA"/>
    <property type="match status" value="1"/>
</dbReference>
<feature type="compositionally biased region" description="Polar residues" evidence="1">
    <location>
        <begin position="58"/>
        <end position="76"/>
    </location>
</feature>
<feature type="compositionally biased region" description="Low complexity" evidence="1">
    <location>
        <begin position="77"/>
        <end position="91"/>
    </location>
</feature>
<proteinExistence type="predicted"/>
<feature type="region of interest" description="Disordered" evidence="1">
    <location>
        <begin position="303"/>
        <end position="347"/>
    </location>
</feature>
<feature type="compositionally biased region" description="Polar residues" evidence="1">
    <location>
        <begin position="1"/>
        <end position="13"/>
    </location>
</feature>
<dbReference type="AlphaFoldDB" id="A0AAV5QWD6"/>
<dbReference type="RefSeq" id="XP_064856036.1">
    <property type="nucleotide sequence ID" value="XM_064999964.1"/>
</dbReference>
<dbReference type="Pfam" id="PF23305">
    <property type="entry name" value="DUF7082"/>
    <property type="match status" value="2"/>
</dbReference>
<feature type="compositionally biased region" description="Polar residues" evidence="1">
    <location>
        <begin position="107"/>
        <end position="126"/>
    </location>
</feature>
<reference evidence="3 4" key="1">
    <citation type="journal article" date="2023" name="Elife">
        <title>Identification of key yeast species and microbe-microbe interactions impacting larval growth of Drosophila in the wild.</title>
        <authorList>
            <person name="Mure A."/>
            <person name="Sugiura Y."/>
            <person name="Maeda R."/>
            <person name="Honda K."/>
            <person name="Sakurai N."/>
            <person name="Takahashi Y."/>
            <person name="Watada M."/>
            <person name="Katoh T."/>
            <person name="Gotoh A."/>
            <person name="Gotoh Y."/>
            <person name="Taniguchi I."/>
            <person name="Nakamura K."/>
            <person name="Hayashi T."/>
            <person name="Katayama T."/>
            <person name="Uemura T."/>
            <person name="Hattori Y."/>
        </authorList>
    </citation>
    <scope>NUCLEOTIDE SEQUENCE [LARGE SCALE GENOMIC DNA]</scope>
    <source>
        <strain evidence="3 4">SC-9</strain>
    </source>
</reference>